<dbReference type="Proteomes" id="UP000565262">
    <property type="component" value="Unassembled WGS sequence"/>
</dbReference>
<feature type="domain" description="T-SNARE coiled-coil homology" evidence="14">
    <location>
        <begin position="562"/>
        <end position="624"/>
    </location>
</feature>
<dbReference type="PROSITE" id="PS50885">
    <property type="entry name" value="HAMP"/>
    <property type="match status" value="1"/>
</dbReference>
<dbReference type="SUPFAM" id="SSF58104">
    <property type="entry name" value="Methyl-accepting chemotaxis protein (MCP) signaling domain"/>
    <property type="match status" value="1"/>
</dbReference>
<evidence type="ECO:0000256" key="11">
    <source>
        <dbReference type="PROSITE-ProRule" id="PRU00284"/>
    </source>
</evidence>
<dbReference type="InterPro" id="IPR004089">
    <property type="entry name" value="MCPsignal_dom"/>
</dbReference>
<dbReference type="GO" id="GO:0006935">
    <property type="term" value="P:chemotaxis"/>
    <property type="evidence" value="ECO:0007669"/>
    <property type="project" value="UniProtKB-KW"/>
</dbReference>
<comment type="subcellular location">
    <subcellularLocation>
        <location evidence="1">Cell inner membrane</location>
        <topology evidence="1">Multi-pass membrane protein</topology>
    </subcellularLocation>
</comment>
<evidence type="ECO:0000256" key="1">
    <source>
        <dbReference type="ARBA" id="ARBA00004429"/>
    </source>
</evidence>
<dbReference type="Pfam" id="PF00672">
    <property type="entry name" value="HAMP"/>
    <property type="match status" value="1"/>
</dbReference>
<keyword evidence="9 11" id="KW-0807">Transducer</keyword>
<evidence type="ECO:0000256" key="12">
    <source>
        <dbReference type="SAM" id="Phobius"/>
    </source>
</evidence>
<evidence type="ECO:0000256" key="8">
    <source>
        <dbReference type="ARBA" id="ARBA00023136"/>
    </source>
</evidence>
<keyword evidence="5" id="KW-0997">Cell inner membrane</keyword>
<evidence type="ECO:0000259" key="13">
    <source>
        <dbReference type="PROSITE" id="PS50111"/>
    </source>
</evidence>
<keyword evidence="8 12" id="KW-0472">Membrane</keyword>
<evidence type="ECO:0000313" key="17">
    <source>
        <dbReference type="Proteomes" id="UP000565262"/>
    </source>
</evidence>
<dbReference type="PANTHER" id="PTHR32089:SF39">
    <property type="entry name" value="METHYL-ACCEPTING CHEMOTAXIS PROTEIN HLYB"/>
    <property type="match status" value="1"/>
</dbReference>
<feature type="domain" description="Methyl-accepting transducer" evidence="13">
    <location>
        <begin position="375"/>
        <end position="611"/>
    </location>
</feature>
<keyword evidence="4" id="KW-0145">Chemotaxis</keyword>
<accession>A0A839IY01</accession>
<evidence type="ECO:0000256" key="2">
    <source>
        <dbReference type="ARBA" id="ARBA00022475"/>
    </source>
</evidence>
<name>A0A839IY01_9GAMM</name>
<protein>
    <submittedName>
        <fullName evidence="16">Methyl-accepting chemotaxis protein</fullName>
    </submittedName>
</protein>
<feature type="domain" description="HAMP" evidence="15">
    <location>
        <begin position="316"/>
        <end position="370"/>
    </location>
</feature>
<keyword evidence="17" id="KW-1185">Reference proteome</keyword>
<dbReference type="GO" id="GO:0005886">
    <property type="term" value="C:plasma membrane"/>
    <property type="evidence" value="ECO:0007669"/>
    <property type="project" value="UniProtKB-SubCell"/>
</dbReference>
<dbReference type="Gene3D" id="1.10.287.950">
    <property type="entry name" value="Methyl-accepting chemotaxis protein"/>
    <property type="match status" value="1"/>
</dbReference>
<evidence type="ECO:0000313" key="16">
    <source>
        <dbReference type="EMBL" id="MBB1489257.1"/>
    </source>
</evidence>
<comment type="similarity">
    <text evidence="10">Belongs to the methyl-accepting chemotaxis (MCP) protein family.</text>
</comment>
<dbReference type="EMBL" id="JACJFM010000048">
    <property type="protein sequence ID" value="MBB1489257.1"/>
    <property type="molecule type" value="Genomic_DNA"/>
</dbReference>
<keyword evidence="2" id="KW-1003">Cell membrane</keyword>
<dbReference type="InterPro" id="IPR003660">
    <property type="entry name" value="HAMP_dom"/>
</dbReference>
<dbReference type="Pfam" id="PF00015">
    <property type="entry name" value="MCPsignal"/>
    <property type="match status" value="1"/>
</dbReference>
<dbReference type="InterPro" id="IPR000727">
    <property type="entry name" value="T_SNARE_dom"/>
</dbReference>
<dbReference type="PROSITE" id="PS50111">
    <property type="entry name" value="CHEMOTAXIS_TRANSDUC_2"/>
    <property type="match status" value="1"/>
</dbReference>
<feature type="transmembrane region" description="Helical" evidence="12">
    <location>
        <begin position="12"/>
        <end position="34"/>
    </location>
</feature>
<evidence type="ECO:0000256" key="3">
    <source>
        <dbReference type="ARBA" id="ARBA00022481"/>
    </source>
</evidence>
<gene>
    <name evidence="16" type="ORF">H4O21_21835</name>
</gene>
<proteinExistence type="inferred from homology"/>
<evidence type="ECO:0000256" key="5">
    <source>
        <dbReference type="ARBA" id="ARBA00022519"/>
    </source>
</evidence>
<dbReference type="CDD" id="cd06225">
    <property type="entry name" value="HAMP"/>
    <property type="match status" value="1"/>
</dbReference>
<feature type="transmembrane region" description="Helical" evidence="12">
    <location>
        <begin position="297"/>
        <end position="319"/>
    </location>
</feature>
<keyword evidence="6 12" id="KW-0812">Transmembrane</keyword>
<comment type="caution">
    <text evidence="16">The sequence shown here is derived from an EMBL/GenBank/DDBJ whole genome shotgun (WGS) entry which is preliminary data.</text>
</comment>
<dbReference type="AlphaFoldDB" id="A0A839IY01"/>
<sequence length="647" mass="70143">MSNQLFALGSRLLRPVIIAIVILALVQTLLFITLTRSGGGSLINDISAKLSVENGKVSEQLEMSSQRVQGQIAEMSDKVSAELSASLQQKLEQEKNSTVKLLESSLLDTSRNMAVILAAVSPQAIWDRDIPQLTRYVQMAHESEHVVFAGYYDLYGKRMTRYMNRKSPLVKELMEEAKKTTGKKTLDGVIKAAGNHDRIIIIRQPISPSGSPIGEFVLGISRDQVISGTQAMETGFNTLIDNSIQAVSSSISSASGDTVSDLKNRLQGIQQNNDVARLSVEQRIEEASDDMVQQMTIVSLISALILIVVLIVVLSVRILSRVNILTRALTDLSEGEADLTQRISIRGQDEITLMAEKINHFVQAIQVIVGEVQSVSHHTSSVVETMREGNLKASEATGRQQGAVSEASAAVAYIADSVAEESESVSKTLESVEKIREETGQSAAISREVRHNIEDLVTNVEATSDVINALASQSDQIGDVLDMIKAIAEQTNLLALNAAIEAARAGESGRGFAVVADEVRMLASKTQQSTEDIEEKIDQLQSGASQAVSAINEASRVAKESISGIRQSDERLASVNKAIEDLHAMFSEITRMTQDQASQAGSMTQALEQIFSESHVTAESVTDAARTSQQLEQLVQDLGQKVDRFKV</sequence>
<keyword evidence="3" id="KW-0488">Methylation</keyword>
<evidence type="ECO:0000256" key="6">
    <source>
        <dbReference type="ARBA" id="ARBA00022692"/>
    </source>
</evidence>
<dbReference type="GO" id="GO:0007165">
    <property type="term" value="P:signal transduction"/>
    <property type="evidence" value="ECO:0007669"/>
    <property type="project" value="UniProtKB-KW"/>
</dbReference>
<reference evidence="16 17" key="1">
    <citation type="submission" date="2020-08" db="EMBL/GenBank/DDBJ databases">
        <title>Oceanospirillum sp. nov. isolated from marine sediment.</title>
        <authorList>
            <person name="Ji X."/>
        </authorList>
    </citation>
    <scope>NUCLEOTIDE SEQUENCE [LARGE SCALE GENOMIC DNA]</scope>
    <source>
        <strain evidence="16 17">D5</strain>
    </source>
</reference>
<dbReference type="RefSeq" id="WP_182811165.1">
    <property type="nucleotide sequence ID" value="NZ_JACJFM010000048.1"/>
</dbReference>
<keyword evidence="7 12" id="KW-1133">Transmembrane helix</keyword>
<evidence type="ECO:0000256" key="10">
    <source>
        <dbReference type="ARBA" id="ARBA00029447"/>
    </source>
</evidence>
<evidence type="ECO:0000259" key="15">
    <source>
        <dbReference type="PROSITE" id="PS50885"/>
    </source>
</evidence>
<dbReference type="SMART" id="SM00283">
    <property type="entry name" value="MA"/>
    <property type="match status" value="1"/>
</dbReference>
<dbReference type="FunFam" id="1.10.287.950:FF:000001">
    <property type="entry name" value="Methyl-accepting chemotaxis sensory transducer"/>
    <property type="match status" value="1"/>
</dbReference>
<evidence type="ECO:0000256" key="9">
    <source>
        <dbReference type="ARBA" id="ARBA00023224"/>
    </source>
</evidence>
<evidence type="ECO:0000256" key="4">
    <source>
        <dbReference type="ARBA" id="ARBA00022500"/>
    </source>
</evidence>
<organism evidence="16 17">
    <name type="scientific">Oceanospirillum sediminis</name>
    <dbReference type="NCBI Taxonomy" id="2760088"/>
    <lineage>
        <taxon>Bacteria</taxon>
        <taxon>Pseudomonadati</taxon>
        <taxon>Pseudomonadota</taxon>
        <taxon>Gammaproteobacteria</taxon>
        <taxon>Oceanospirillales</taxon>
        <taxon>Oceanospirillaceae</taxon>
        <taxon>Oceanospirillum</taxon>
    </lineage>
</organism>
<evidence type="ECO:0000256" key="7">
    <source>
        <dbReference type="ARBA" id="ARBA00022989"/>
    </source>
</evidence>
<evidence type="ECO:0000259" key="14">
    <source>
        <dbReference type="PROSITE" id="PS50192"/>
    </source>
</evidence>
<dbReference type="PROSITE" id="PS50192">
    <property type="entry name" value="T_SNARE"/>
    <property type="match status" value="1"/>
</dbReference>
<dbReference type="SMART" id="SM00304">
    <property type="entry name" value="HAMP"/>
    <property type="match status" value="1"/>
</dbReference>
<dbReference type="PANTHER" id="PTHR32089">
    <property type="entry name" value="METHYL-ACCEPTING CHEMOTAXIS PROTEIN MCPB"/>
    <property type="match status" value="1"/>
</dbReference>